<name>A0A518GN53_9PLAN</name>
<dbReference type="PANTHER" id="PTHR13061:SF29">
    <property type="entry name" value="GAMMA CARBONIC ANHYDRASE-LIKE 1, MITOCHONDRIAL-RELATED"/>
    <property type="match status" value="1"/>
</dbReference>
<dbReference type="EC" id="2.3.1.89" evidence="1"/>
<dbReference type="GO" id="GO:0047200">
    <property type="term" value="F:tetrahydrodipicolinate N-acetyltransferase activity"/>
    <property type="evidence" value="ECO:0007669"/>
    <property type="project" value="UniProtKB-EC"/>
</dbReference>
<dbReference type="AlphaFoldDB" id="A0A518GN53"/>
<dbReference type="EMBL" id="CP036299">
    <property type="protein sequence ID" value="QDV29984.1"/>
    <property type="molecule type" value="Genomic_DNA"/>
</dbReference>
<keyword evidence="1" id="KW-0012">Acyltransferase</keyword>
<dbReference type="KEGG" id="peh:Spb1_19110"/>
<evidence type="ECO:0000313" key="2">
    <source>
        <dbReference type="Proteomes" id="UP000315349"/>
    </source>
</evidence>
<protein>
    <submittedName>
        <fullName evidence="1">2,3,4,5-tetrahydropyridine-2,6-dicarboxylate N-acetyltransferase</fullName>
        <ecNumber evidence="1">2.3.1.89</ecNumber>
    </submittedName>
</protein>
<dbReference type="RefSeq" id="WP_145298616.1">
    <property type="nucleotide sequence ID" value="NZ_CP036299.1"/>
</dbReference>
<keyword evidence="1" id="KW-0808">Transferase</keyword>
<dbReference type="OrthoDB" id="9803036at2"/>
<dbReference type="InterPro" id="IPR050484">
    <property type="entry name" value="Transf_Hexapept/Carb_Anhydrase"/>
</dbReference>
<dbReference type="CDD" id="cd04645">
    <property type="entry name" value="LbH_gamma_CA_like"/>
    <property type="match status" value="1"/>
</dbReference>
<dbReference type="SUPFAM" id="SSF51161">
    <property type="entry name" value="Trimeric LpxA-like enzymes"/>
    <property type="match status" value="1"/>
</dbReference>
<dbReference type="InterPro" id="IPR011004">
    <property type="entry name" value="Trimer_LpxA-like_sf"/>
</dbReference>
<organism evidence="1 2">
    <name type="scientific">Planctopirus ephydatiae</name>
    <dbReference type="NCBI Taxonomy" id="2528019"/>
    <lineage>
        <taxon>Bacteria</taxon>
        <taxon>Pseudomonadati</taxon>
        <taxon>Planctomycetota</taxon>
        <taxon>Planctomycetia</taxon>
        <taxon>Planctomycetales</taxon>
        <taxon>Planctomycetaceae</taxon>
        <taxon>Planctopirus</taxon>
    </lineage>
</organism>
<proteinExistence type="predicted"/>
<dbReference type="Gene3D" id="2.160.10.10">
    <property type="entry name" value="Hexapeptide repeat proteins"/>
    <property type="match status" value="1"/>
</dbReference>
<gene>
    <name evidence="1" type="primary">dapH</name>
    <name evidence="1" type="ORF">Spb1_19110</name>
</gene>
<dbReference type="Pfam" id="PF00132">
    <property type="entry name" value="Hexapep"/>
    <property type="match status" value="1"/>
</dbReference>
<keyword evidence="2" id="KW-1185">Reference proteome</keyword>
<dbReference type="Proteomes" id="UP000315349">
    <property type="component" value="Chromosome"/>
</dbReference>
<accession>A0A518GN53</accession>
<dbReference type="InterPro" id="IPR047324">
    <property type="entry name" value="LbH_gamma_CA-like"/>
</dbReference>
<sequence>MFQPPEVPFPQIHWDFSAITENPKIDPTVWIAPGATLYGRVSVGARSSIWFGAVVRGDHERIDIGEDSNLQDGAILHVDPHSPCKIGNRVSLGHRALVHGATVEDDVLIGISANVLSRAVIGRGAFIAAGALVLEETIVPPGTLWAGVPARQIREVSPELAWRIERTWKHYANNSVAHRAAQKQGVRFAQ</sequence>
<dbReference type="InterPro" id="IPR001451">
    <property type="entry name" value="Hexapep"/>
</dbReference>
<dbReference type="PANTHER" id="PTHR13061">
    <property type="entry name" value="DYNACTIN SUBUNIT P25"/>
    <property type="match status" value="1"/>
</dbReference>
<reference evidence="1 2" key="1">
    <citation type="submission" date="2019-02" db="EMBL/GenBank/DDBJ databases">
        <title>Deep-cultivation of Planctomycetes and their phenomic and genomic characterization uncovers novel biology.</title>
        <authorList>
            <person name="Wiegand S."/>
            <person name="Jogler M."/>
            <person name="Boedeker C."/>
            <person name="Pinto D."/>
            <person name="Vollmers J."/>
            <person name="Rivas-Marin E."/>
            <person name="Kohn T."/>
            <person name="Peeters S.H."/>
            <person name="Heuer A."/>
            <person name="Rast P."/>
            <person name="Oberbeckmann S."/>
            <person name="Bunk B."/>
            <person name="Jeske O."/>
            <person name="Meyerdierks A."/>
            <person name="Storesund J.E."/>
            <person name="Kallscheuer N."/>
            <person name="Luecker S."/>
            <person name="Lage O.M."/>
            <person name="Pohl T."/>
            <person name="Merkel B.J."/>
            <person name="Hornburger P."/>
            <person name="Mueller R.-W."/>
            <person name="Bruemmer F."/>
            <person name="Labrenz M."/>
            <person name="Spormann A.M."/>
            <person name="Op den Camp H."/>
            <person name="Overmann J."/>
            <person name="Amann R."/>
            <person name="Jetten M.S.M."/>
            <person name="Mascher T."/>
            <person name="Medema M.H."/>
            <person name="Devos D.P."/>
            <person name="Kaster A.-K."/>
            <person name="Ovreas L."/>
            <person name="Rohde M."/>
            <person name="Galperin M.Y."/>
            <person name="Jogler C."/>
        </authorList>
    </citation>
    <scope>NUCLEOTIDE SEQUENCE [LARGE SCALE GENOMIC DNA]</scope>
    <source>
        <strain evidence="1 2">Spb1</strain>
    </source>
</reference>
<evidence type="ECO:0000313" key="1">
    <source>
        <dbReference type="EMBL" id="QDV29984.1"/>
    </source>
</evidence>